<accession>A0AAV4SIC4</accession>
<gene>
    <name evidence="1" type="ORF">CEXT_742071</name>
</gene>
<comment type="caution">
    <text evidence="1">The sequence shown here is derived from an EMBL/GenBank/DDBJ whole genome shotgun (WGS) entry which is preliminary data.</text>
</comment>
<reference evidence="1 2" key="1">
    <citation type="submission" date="2021-06" db="EMBL/GenBank/DDBJ databases">
        <title>Caerostris extrusa draft genome.</title>
        <authorList>
            <person name="Kono N."/>
            <person name="Arakawa K."/>
        </authorList>
    </citation>
    <scope>NUCLEOTIDE SEQUENCE [LARGE SCALE GENOMIC DNA]</scope>
</reference>
<organism evidence="1 2">
    <name type="scientific">Caerostris extrusa</name>
    <name type="common">Bark spider</name>
    <name type="synonym">Caerostris bankana</name>
    <dbReference type="NCBI Taxonomy" id="172846"/>
    <lineage>
        <taxon>Eukaryota</taxon>
        <taxon>Metazoa</taxon>
        <taxon>Ecdysozoa</taxon>
        <taxon>Arthropoda</taxon>
        <taxon>Chelicerata</taxon>
        <taxon>Arachnida</taxon>
        <taxon>Araneae</taxon>
        <taxon>Araneomorphae</taxon>
        <taxon>Entelegynae</taxon>
        <taxon>Araneoidea</taxon>
        <taxon>Araneidae</taxon>
        <taxon>Caerostris</taxon>
    </lineage>
</organism>
<dbReference type="Proteomes" id="UP001054945">
    <property type="component" value="Unassembled WGS sequence"/>
</dbReference>
<evidence type="ECO:0000313" key="2">
    <source>
        <dbReference type="Proteomes" id="UP001054945"/>
    </source>
</evidence>
<dbReference type="AlphaFoldDB" id="A0AAV4SIC4"/>
<sequence length="94" mass="10332">MIPRHTPRAYGTSSTAHICTMDAQSTKVLEDFHDTPTCMSGEGSILDTGDPILNTSAAAPMAIVILYILTSCMLKKHESIAPYSRFDFTFITEF</sequence>
<keyword evidence="2" id="KW-1185">Reference proteome</keyword>
<dbReference type="EMBL" id="BPLR01009623">
    <property type="protein sequence ID" value="GIY33307.1"/>
    <property type="molecule type" value="Genomic_DNA"/>
</dbReference>
<protein>
    <submittedName>
        <fullName evidence="1">Uncharacterized protein</fullName>
    </submittedName>
</protein>
<name>A0AAV4SIC4_CAEEX</name>
<evidence type="ECO:0000313" key="1">
    <source>
        <dbReference type="EMBL" id="GIY33307.1"/>
    </source>
</evidence>
<proteinExistence type="predicted"/>